<evidence type="ECO:0000313" key="1">
    <source>
        <dbReference type="EMBL" id="AVK74856.1"/>
    </source>
</evidence>
<accession>A0A2U7U8V2</accession>
<sequence length="267" mass="29984">MNKRGALLPGLGSTLQVFESVLVARRGTHWQGSTLALGALRLFGAAGCRRSVAGASAGGTTTLSRGKRHRTPRSVPRCVFLRGRRRLCRNCQKAGIPSTPCRAPALDEKETKKKKDIYTHNNMRRWLKRLWGARRRRRPTKSYETLSSPYPPLLAELDALVQRPVRLCDRETRTVEFYVDTVERTFARYGLDVRSRTFGVVAATDDDTVVLKGRTHAGRSWMVTITRADPRDPDVVYHAHVRLGDCHYDGLVVCPLGSRIVPHESLI</sequence>
<dbReference type="RefSeq" id="YP_009483125.1">
    <property type="nucleotide sequence ID" value="NC_037667.1"/>
</dbReference>
<reference evidence="1" key="1">
    <citation type="journal article" date="2018" name="Nat. Commun.">
        <title>Diversity and evolution of the emerging Pandoraviridae family.</title>
        <authorList>
            <person name="Legendre M."/>
            <person name="Fabre E."/>
            <person name="Poirot O."/>
            <person name="Jeudy S."/>
            <person name="Lartigue A."/>
            <person name="Alempic J.M."/>
            <person name="Beucher L."/>
            <person name="Philippe N."/>
            <person name="Bertaux L."/>
            <person name="Christo-Foroux E."/>
            <person name="Labadie K."/>
            <person name="Coute Y."/>
            <person name="Abergel C."/>
            <person name="Claverie J.M."/>
        </authorList>
    </citation>
    <scope>NUCLEOTIDE SEQUENCE [LARGE SCALE GENOMIC DNA]</scope>
    <source>
        <strain evidence="1">Quercus</strain>
    </source>
</reference>
<dbReference type="Proteomes" id="UP000248852">
    <property type="component" value="Segment"/>
</dbReference>
<name>A0A2U7U8V2_9VIRU</name>
<organism evidence="1">
    <name type="scientific">Pandoravirus quercus</name>
    <dbReference type="NCBI Taxonomy" id="2107709"/>
    <lineage>
        <taxon>Viruses</taxon>
        <taxon>Pandoravirus</taxon>
    </lineage>
</organism>
<dbReference type="GeneID" id="36843997"/>
<proteinExistence type="predicted"/>
<protein>
    <submittedName>
        <fullName evidence="1">Uncharacterized protein</fullName>
    </submittedName>
</protein>
<gene>
    <name evidence="1" type="ORF">pqer_cds_434</name>
</gene>
<dbReference type="KEGG" id="vg:36843997"/>
<dbReference type="EMBL" id="MG011689">
    <property type="protein sequence ID" value="AVK74856.1"/>
    <property type="molecule type" value="Genomic_DNA"/>
</dbReference>